<keyword evidence="1" id="KW-0238">DNA-binding</keyword>
<keyword evidence="5" id="KW-1185">Reference proteome</keyword>
<organism evidence="4 5">
    <name type="scientific">Yersinia canariae</name>
    <dbReference type="NCBI Taxonomy" id="2607663"/>
    <lineage>
        <taxon>Bacteria</taxon>
        <taxon>Pseudomonadati</taxon>
        <taxon>Pseudomonadota</taxon>
        <taxon>Gammaproteobacteria</taxon>
        <taxon>Enterobacterales</taxon>
        <taxon>Yersiniaceae</taxon>
        <taxon>Yersinia</taxon>
    </lineage>
</organism>
<evidence type="ECO:0000259" key="3">
    <source>
        <dbReference type="Pfam" id="PF07825"/>
    </source>
</evidence>
<dbReference type="AlphaFoldDB" id="A0A857F0B2"/>
<keyword evidence="2" id="KW-0233">DNA recombination</keyword>
<dbReference type="RefSeq" id="WP_159678040.1">
    <property type="nucleotide sequence ID" value="NZ_CP043727.1"/>
</dbReference>
<gene>
    <name evidence="4" type="ORF">F0T03_09630</name>
</gene>
<dbReference type="InterPro" id="IPR038137">
    <property type="entry name" value="Excisionase-like_sf"/>
</dbReference>
<protein>
    <recommendedName>
        <fullName evidence="3">Excisionase-like domain-containing protein</fullName>
    </recommendedName>
</protein>
<evidence type="ECO:0000313" key="5">
    <source>
        <dbReference type="Proteomes" id="UP000464402"/>
    </source>
</evidence>
<dbReference type="Pfam" id="PF07825">
    <property type="entry name" value="Exc"/>
    <property type="match status" value="1"/>
</dbReference>
<proteinExistence type="predicted"/>
<accession>A0A857F0B2</accession>
<reference evidence="5" key="1">
    <citation type="submission" date="2019-09" db="EMBL/GenBank/DDBJ databases">
        <title>Yersinia canariae sp. nov., isolated from a human yersiniosis case.</title>
        <authorList>
            <person name="Nguyen S.V."/>
            <person name="Greig D."/>
            <person name="Hurley D."/>
            <person name="Cao Y."/>
            <person name="McCabe E."/>
            <person name="Mitchell M."/>
            <person name="Jenkins C."/>
            <person name="Fanning S."/>
        </authorList>
    </citation>
    <scope>NUCLEOTIDE SEQUENCE [LARGE SCALE GENOMIC DNA]</scope>
    <source>
        <strain evidence="5">NCTC 14382</strain>
    </source>
</reference>
<dbReference type="GO" id="GO:0006310">
    <property type="term" value="P:DNA recombination"/>
    <property type="evidence" value="ECO:0007669"/>
    <property type="project" value="UniProtKB-KW"/>
</dbReference>
<dbReference type="SUPFAM" id="SSF46955">
    <property type="entry name" value="Putative DNA-binding domain"/>
    <property type="match status" value="1"/>
</dbReference>
<evidence type="ECO:0000256" key="2">
    <source>
        <dbReference type="ARBA" id="ARBA00023172"/>
    </source>
</evidence>
<dbReference type="Gene3D" id="1.10.1660.20">
    <property type="match status" value="1"/>
</dbReference>
<evidence type="ECO:0000256" key="1">
    <source>
        <dbReference type="ARBA" id="ARBA00023125"/>
    </source>
</evidence>
<name>A0A857F0B2_9GAMM</name>
<dbReference type="InterPro" id="IPR009061">
    <property type="entry name" value="DNA-bd_dom_put_sf"/>
</dbReference>
<dbReference type="GO" id="GO:0003677">
    <property type="term" value="F:DNA binding"/>
    <property type="evidence" value="ECO:0007669"/>
    <property type="project" value="UniProtKB-KW"/>
</dbReference>
<evidence type="ECO:0000313" key="4">
    <source>
        <dbReference type="EMBL" id="QHB32402.1"/>
    </source>
</evidence>
<dbReference type="InterPro" id="IPR012884">
    <property type="entry name" value="Excisionase-like"/>
</dbReference>
<sequence>MTKLLTLEEWAQEIYKSKQPTPQTLQCWARGGNIYPAPESMGEKLGSTQHGTGAYYWPASG</sequence>
<feature type="domain" description="Excisionase-like" evidence="3">
    <location>
        <begin position="5"/>
        <end position="42"/>
    </location>
</feature>
<dbReference type="Proteomes" id="UP000464402">
    <property type="component" value="Chromosome"/>
</dbReference>
<dbReference type="KEGG" id="yca:F0T03_09630"/>
<dbReference type="EMBL" id="CP043727">
    <property type="protein sequence ID" value="QHB32402.1"/>
    <property type="molecule type" value="Genomic_DNA"/>
</dbReference>